<protein>
    <submittedName>
        <fullName evidence="1">Uncharacterized protein</fullName>
    </submittedName>
</protein>
<dbReference type="EMBL" id="PJCP01000001">
    <property type="protein sequence ID" value="PLV26043.1"/>
    <property type="molecule type" value="Genomic_DNA"/>
</dbReference>
<accession>A0AAX0W2D7</accession>
<dbReference type="RefSeq" id="WP_102081105.1">
    <property type="nucleotide sequence ID" value="NZ_JAMYBG010000002.1"/>
</dbReference>
<comment type="caution">
    <text evidence="1">The sequence shown here is derived from an EMBL/GenBank/DDBJ whole genome shotgun (WGS) entry which is preliminary data.</text>
</comment>
<name>A0AAX0W2D7_9PSED</name>
<dbReference type="EMBL" id="PJCQ01000001">
    <property type="protein sequence ID" value="PLV21165.1"/>
    <property type="molecule type" value="Genomic_DNA"/>
</dbReference>
<organism evidence="1 4">
    <name type="scientific">Pseudomonas guariconensis</name>
    <dbReference type="NCBI Taxonomy" id="1288410"/>
    <lineage>
        <taxon>Bacteria</taxon>
        <taxon>Pseudomonadati</taxon>
        <taxon>Pseudomonadota</taxon>
        <taxon>Gammaproteobacteria</taxon>
        <taxon>Pseudomonadales</taxon>
        <taxon>Pseudomonadaceae</taxon>
        <taxon>Pseudomonas</taxon>
    </lineage>
</organism>
<dbReference type="Proteomes" id="UP000234878">
    <property type="component" value="Unassembled WGS sequence"/>
</dbReference>
<reference evidence="3 4" key="1">
    <citation type="submission" date="2017-12" db="EMBL/GenBank/DDBJ databases">
        <title>Detection of the carbapenemase gene blaVIM-5 in members of the Pseudomonas putida group isolated from polluted Nigerian wetlands.</title>
        <authorList>
            <person name="Adelowo O."/>
            <person name="Vollmers J."/>
            <person name="Maeusezahl I."/>
            <person name="Kaster A.-K."/>
            <person name="Mueller J.A."/>
        </authorList>
    </citation>
    <scope>NUCLEOTIDE SEQUENCE [LARGE SCALE GENOMIC DNA]</scope>
    <source>
        <strain evidence="2 3">MR119</strain>
        <strain evidence="1 4">MR144</strain>
    </source>
</reference>
<dbReference type="Proteomes" id="UP000234839">
    <property type="component" value="Unassembled WGS sequence"/>
</dbReference>
<sequence length="100" mass="10930">MDVQVINSPRPGAASARVGEFARKLAPSTKRLPIVQADAYAVDGLLDILEVRAGRGEREILVMACSPAQVQAVLEWSCLHDDGELQGLEIYLVRRESADR</sequence>
<evidence type="ECO:0000313" key="1">
    <source>
        <dbReference type="EMBL" id="PLV21165.1"/>
    </source>
</evidence>
<dbReference type="AlphaFoldDB" id="A0AAX0W2D7"/>
<evidence type="ECO:0000313" key="3">
    <source>
        <dbReference type="Proteomes" id="UP000234839"/>
    </source>
</evidence>
<evidence type="ECO:0000313" key="4">
    <source>
        <dbReference type="Proteomes" id="UP000234878"/>
    </source>
</evidence>
<proteinExistence type="predicted"/>
<evidence type="ECO:0000313" key="2">
    <source>
        <dbReference type="EMBL" id="PLV26043.1"/>
    </source>
</evidence>
<gene>
    <name evidence="1" type="ORF">CXG49_01055</name>
    <name evidence="2" type="ORF">CXG53_01055</name>
</gene>
<keyword evidence="3" id="KW-1185">Reference proteome</keyword>